<evidence type="ECO:0000256" key="4">
    <source>
        <dbReference type="ARBA" id="ARBA00022692"/>
    </source>
</evidence>
<dbReference type="PANTHER" id="PTHR10110">
    <property type="entry name" value="SODIUM/HYDROGEN EXCHANGER"/>
    <property type="match status" value="1"/>
</dbReference>
<keyword evidence="2" id="KW-0813">Transport</keyword>
<reference evidence="12" key="1">
    <citation type="journal article" date="2014" name="Int. J. Syst. Evol. Microbiol.">
        <title>Complete genome sequence of Corynebacterium casei LMG S-19264T (=DSM 44701T), isolated from a smear-ripened cheese.</title>
        <authorList>
            <consortium name="US DOE Joint Genome Institute (JGI-PGF)"/>
            <person name="Walter F."/>
            <person name="Albersmeier A."/>
            <person name="Kalinowski J."/>
            <person name="Ruckert C."/>
        </authorList>
    </citation>
    <scope>NUCLEOTIDE SEQUENCE</scope>
    <source>
        <strain evidence="12">CGMCC 1.6333</strain>
    </source>
</reference>
<proteinExistence type="predicted"/>
<dbReference type="OrthoDB" id="9809206at2"/>
<evidence type="ECO:0000256" key="8">
    <source>
        <dbReference type="ARBA" id="ARBA00023136"/>
    </source>
</evidence>
<keyword evidence="6" id="KW-0915">Sodium</keyword>
<evidence type="ECO:0000256" key="5">
    <source>
        <dbReference type="ARBA" id="ARBA00022989"/>
    </source>
</evidence>
<evidence type="ECO:0000256" key="6">
    <source>
        <dbReference type="ARBA" id="ARBA00023053"/>
    </source>
</evidence>
<dbReference type="GO" id="GO:0015385">
    <property type="term" value="F:sodium:proton antiporter activity"/>
    <property type="evidence" value="ECO:0007669"/>
    <property type="project" value="InterPro"/>
</dbReference>
<organism evidence="12 13">
    <name type="scientific">Paraliobacillus quinghaiensis</name>
    <dbReference type="NCBI Taxonomy" id="470815"/>
    <lineage>
        <taxon>Bacteria</taxon>
        <taxon>Bacillati</taxon>
        <taxon>Bacillota</taxon>
        <taxon>Bacilli</taxon>
        <taxon>Bacillales</taxon>
        <taxon>Bacillaceae</taxon>
        <taxon>Paraliobacillus</taxon>
    </lineage>
</organism>
<dbReference type="AlphaFoldDB" id="A0A917TJ35"/>
<keyword evidence="5 10" id="KW-1133">Transmembrane helix</keyword>
<feature type="transmembrane region" description="Helical" evidence="10">
    <location>
        <begin position="83"/>
        <end position="106"/>
    </location>
</feature>
<feature type="transmembrane region" description="Helical" evidence="10">
    <location>
        <begin position="294"/>
        <end position="316"/>
    </location>
</feature>
<name>A0A917TJ35_9BACI</name>
<comment type="subcellular location">
    <subcellularLocation>
        <location evidence="1">Cell membrane</location>
        <topology evidence="1">Multi-pass membrane protein</topology>
    </subcellularLocation>
</comment>
<dbReference type="RefSeq" id="WP_117153152.1">
    <property type="nucleotide sequence ID" value="NZ_BMLG01000002.1"/>
</dbReference>
<dbReference type="GO" id="GO:0005886">
    <property type="term" value="C:plasma membrane"/>
    <property type="evidence" value="ECO:0007669"/>
    <property type="project" value="UniProtKB-SubCell"/>
</dbReference>
<evidence type="ECO:0000256" key="10">
    <source>
        <dbReference type="SAM" id="Phobius"/>
    </source>
</evidence>
<dbReference type="GO" id="GO:0098719">
    <property type="term" value="P:sodium ion import across plasma membrane"/>
    <property type="evidence" value="ECO:0007669"/>
    <property type="project" value="TreeGrafter"/>
</dbReference>
<keyword evidence="8 10" id="KW-0472">Membrane</keyword>
<feature type="transmembrane region" description="Helical" evidence="10">
    <location>
        <begin position="223"/>
        <end position="245"/>
    </location>
</feature>
<keyword evidence="13" id="KW-1185">Reference proteome</keyword>
<evidence type="ECO:0000256" key="9">
    <source>
        <dbReference type="ARBA" id="ARBA00023201"/>
    </source>
</evidence>
<feature type="transmembrane region" description="Helical" evidence="10">
    <location>
        <begin position="180"/>
        <end position="203"/>
    </location>
</feature>
<keyword evidence="3" id="KW-1003">Cell membrane</keyword>
<dbReference type="InterPro" id="IPR006153">
    <property type="entry name" value="Cation/H_exchanger_TM"/>
</dbReference>
<reference evidence="12" key="2">
    <citation type="submission" date="2020-09" db="EMBL/GenBank/DDBJ databases">
        <authorList>
            <person name="Sun Q."/>
            <person name="Zhou Y."/>
        </authorList>
    </citation>
    <scope>NUCLEOTIDE SEQUENCE</scope>
    <source>
        <strain evidence="12">CGMCC 1.6333</strain>
    </source>
</reference>
<keyword evidence="7" id="KW-0406">Ion transport</keyword>
<evidence type="ECO:0000256" key="1">
    <source>
        <dbReference type="ARBA" id="ARBA00004651"/>
    </source>
</evidence>
<evidence type="ECO:0000313" key="13">
    <source>
        <dbReference type="Proteomes" id="UP000618460"/>
    </source>
</evidence>
<keyword evidence="9" id="KW-0739">Sodium transport</keyword>
<protein>
    <recommendedName>
        <fullName evidence="11">Cation/H+ exchanger transmembrane domain-containing protein</fullName>
    </recommendedName>
</protein>
<feature type="transmembrane region" description="Helical" evidence="10">
    <location>
        <begin position="368"/>
        <end position="391"/>
    </location>
</feature>
<dbReference type="Gene3D" id="6.10.140.1330">
    <property type="match status" value="1"/>
</dbReference>
<dbReference type="GO" id="GO:0015386">
    <property type="term" value="F:potassium:proton antiporter activity"/>
    <property type="evidence" value="ECO:0007669"/>
    <property type="project" value="TreeGrafter"/>
</dbReference>
<feature type="transmembrane region" description="Helical" evidence="10">
    <location>
        <begin position="54"/>
        <end position="71"/>
    </location>
</feature>
<evidence type="ECO:0000313" key="12">
    <source>
        <dbReference type="EMBL" id="GGM24374.1"/>
    </source>
</evidence>
<dbReference type="Pfam" id="PF00999">
    <property type="entry name" value="Na_H_Exchanger"/>
    <property type="match status" value="1"/>
</dbReference>
<sequence>MEIAQIIWLLFIGFIIFTIDKKQENFPVPTILLVLGIVLSFIPYFSTINVTADMIYHIFLPALLFISAYQFPPKDFKQNAGIILFLATIGLLLTVGLLGGSIFVLGNFFTSISFLGALIIAAILTPTDPVSVVSILKKSTGDEKVASIVEGESMLNDGTSIVVFTVLAGMLTNQQTFSPLSFVFEFLYVSIGGALLGIGFGWLMSKGVHYTHHKEYQVMLSIVLAYGIFHIAEFIGVSGVLATVASGMMLSFEYGRTIKEAHFKEALDGFWGIVELAILSLIFLVIGIEAADYLIFDGWFFAIIIFIATIMIRFILITGTKQLFSNWRSTTNWSETFLISWSGLKGTISIFLILTLHAKNTVNAEIDWIVSLSFAVVILSLIVQSLGIYPLSKKLRQ</sequence>
<accession>A0A917TJ35</accession>
<gene>
    <name evidence="12" type="ORF">GCM10011351_07670</name>
</gene>
<feature type="domain" description="Cation/H+ exchanger transmembrane" evidence="11">
    <location>
        <begin position="24"/>
        <end position="393"/>
    </location>
</feature>
<feature type="transmembrane region" description="Helical" evidence="10">
    <location>
        <begin position="6"/>
        <end position="21"/>
    </location>
</feature>
<dbReference type="PANTHER" id="PTHR10110:SF86">
    <property type="entry name" value="SODIUM_HYDROGEN EXCHANGER 7"/>
    <property type="match status" value="1"/>
</dbReference>
<feature type="transmembrane region" description="Helical" evidence="10">
    <location>
        <begin position="266"/>
        <end position="288"/>
    </location>
</feature>
<evidence type="ECO:0000256" key="3">
    <source>
        <dbReference type="ARBA" id="ARBA00022475"/>
    </source>
</evidence>
<comment type="caution">
    <text evidence="12">The sequence shown here is derived from an EMBL/GenBank/DDBJ whole genome shotgun (WGS) entry which is preliminary data.</text>
</comment>
<dbReference type="Proteomes" id="UP000618460">
    <property type="component" value="Unassembled WGS sequence"/>
</dbReference>
<feature type="transmembrane region" description="Helical" evidence="10">
    <location>
        <begin position="28"/>
        <end position="48"/>
    </location>
</feature>
<dbReference type="InterPro" id="IPR018422">
    <property type="entry name" value="Cation/H_exchanger_CPA1"/>
</dbReference>
<dbReference type="GO" id="GO:0051453">
    <property type="term" value="P:regulation of intracellular pH"/>
    <property type="evidence" value="ECO:0007669"/>
    <property type="project" value="TreeGrafter"/>
</dbReference>
<feature type="transmembrane region" description="Helical" evidence="10">
    <location>
        <begin position="337"/>
        <end position="356"/>
    </location>
</feature>
<evidence type="ECO:0000259" key="11">
    <source>
        <dbReference type="Pfam" id="PF00999"/>
    </source>
</evidence>
<evidence type="ECO:0000256" key="7">
    <source>
        <dbReference type="ARBA" id="ARBA00023065"/>
    </source>
</evidence>
<keyword evidence="4 10" id="KW-0812">Transmembrane</keyword>
<feature type="transmembrane region" description="Helical" evidence="10">
    <location>
        <begin position="112"/>
        <end position="136"/>
    </location>
</feature>
<evidence type="ECO:0000256" key="2">
    <source>
        <dbReference type="ARBA" id="ARBA00022448"/>
    </source>
</evidence>
<dbReference type="EMBL" id="BMLG01000002">
    <property type="protein sequence ID" value="GGM24374.1"/>
    <property type="molecule type" value="Genomic_DNA"/>
</dbReference>